<dbReference type="InterPro" id="IPR014197">
    <property type="entry name" value="Sporulation_prot_YunB"/>
</dbReference>
<keyword evidence="3" id="KW-1185">Reference proteome</keyword>
<proteinExistence type="predicted"/>
<evidence type="ECO:0000313" key="2">
    <source>
        <dbReference type="EMBL" id="KAF1085651.1"/>
    </source>
</evidence>
<name>A0A9D2WRM1_9FIRM</name>
<organism evidence="2 3">
    <name type="scientific">Sporotomaculum syntrophicum</name>
    <dbReference type="NCBI Taxonomy" id="182264"/>
    <lineage>
        <taxon>Bacteria</taxon>
        <taxon>Bacillati</taxon>
        <taxon>Bacillota</taxon>
        <taxon>Clostridia</taxon>
        <taxon>Eubacteriales</taxon>
        <taxon>Desulfallaceae</taxon>
        <taxon>Sporotomaculum</taxon>
    </lineage>
</organism>
<feature type="transmembrane region" description="Helical" evidence="1">
    <location>
        <begin position="55"/>
        <end position="72"/>
    </location>
</feature>
<dbReference type="NCBIfam" id="TIGR02832">
    <property type="entry name" value="spo_yunB"/>
    <property type="match status" value="1"/>
</dbReference>
<comment type="caution">
    <text evidence="2">The sequence shown here is derived from an EMBL/GenBank/DDBJ whole genome shotgun (WGS) entry which is preliminary data.</text>
</comment>
<evidence type="ECO:0000313" key="3">
    <source>
        <dbReference type="Proteomes" id="UP000798488"/>
    </source>
</evidence>
<protein>
    <submittedName>
        <fullName evidence="2">Sporulation protein YunB</fullName>
    </submittedName>
</protein>
<dbReference type="EMBL" id="LSRS01000003">
    <property type="protein sequence ID" value="KAF1085651.1"/>
    <property type="molecule type" value="Genomic_DNA"/>
</dbReference>
<reference evidence="2" key="1">
    <citation type="submission" date="2016-02" db="EMBL/GenBank/DDBJ databases">
        <title>Draft Genome Sequence of Sporotomaculum syntrophicum Strain FB, a Syntrophic Benzoate Degrader.</title>
        <authorList>
            <person name="Nobu M.K."/>
            <person name="Narihiro T."/>
            <person name="Qiu Y.-L."/>
            <person name="Ohashi A."/>
            <person name="Liu W.-T."/>
            <person name="Yuji S."/>
        </authorList>
    </citation>
    <scope>NUCLEOTIDE SEQUENCE</scope>
    <source>
        <strain evidence="2">FB</strain>
    </source>
</reference>
<evidence type="ECO:0000256" key="1">
    <source>
        <dbReference type="SAM" id="Phobius"/>
    </source>
</evidence>
<sequence length="261" mass="28848">MMPIIEGTDEMPKMSKSLPKKFGFFLCLFNIDITLLVQETGGDLLFKKRRSFKKVLFIALCIFLIAAVYFFLDTRVRPTLFSIAEIEVTHMAVAAINKTVQKEVSGGDMDYQDFIAVHRDYNGRVALMQANTVWINRMAADITLEVQKELQGLKAKQVSVPMGQLLGSYIFANMGPRIKVGILPMGTVNVNVIDSFEEAGINQTKHKIYLDFTTMVRVVIPLRSGEVKVATKVPVAESIIVGDVPDAVINMSGGILGVDGK</sequence>
<dbReference type="AlphaFoldDB" id="A0A9D2WRM1"/>
<accession>A0A9D2WRM1</accession>
<keyword evidence="1" id="KW-0812">Transmembrane</keyword>
<dbReference type="Pfam" id="PF09560">
    <property type="entry name" value="Spore_YunB"/>
    <property type="match status" value="1"/>
</dbReference>
<gene>
    <name evidence="2" type="primary">yunB</name>
    <name evidence="2" type="ORF">SPSYN_01794</name>
</gene>
<keyword evidence="1" id="KW-1133">Transmembrane helix</keyword>
<keyword evidence="1" id="KW-0472">Membrane</keyword>
<dbReference type="Proteomes" id="UP000798488">
    <property type="component" value="Unassembled WGS sequence"/>
</dbReference>